<feature type="transmembrane region" description="Helical" evidence="7">
    <location>
        <begin position="111"/>
        <end position="136"/>
    </location>
</feature>
<feature type="transmembrane region" description="Helical" evidence="7">
    <location>
        <begin position="282"/>
        <end position="308"/>
    </location>
</feature>
<keyword evidence="2" id="KW-0813">Transport</keyword>
<dbReference type="PANTHER" id="PTHR43414">
    <property type="entry name" value="MULTIDRUG RESISTANCE PROTEIN MDTG"/>
    <property type="match status" value="1"/>
</dbReference>
<dbReference type="AlphaFoldDB" id="A0A0R1YW83"/>
<evidence type="ECO:0000256" key="3">
    <source>
        <dbReference type="ARBA" id="ARBA00022475"/>
    </source>
</evidence>
<feature type="transmembrane region" description="Helical" evidence="7">
    <location>
        <begin position="12"/>
        <end position="32"/>
    </location>
</feature>
<keyword evidence="5 7" id="KW-1133">Transmembrane helix</keyword>
<feature type="transmembrane region" description="Helical" evidence="7">
    <location>
        <begin position="148"/>
        <end position="170"/>
    </location>
</feature>
<dbReference type="Gene3D" id="1.20.1250.20">
    <property type="entry name" value="MFS general substrate transporter like domains"/>
    <property type="match status" value="1"/>
</dbReference>
<dbReference type="GO" id="GO:0005886">
    <property type="term" value="C:plasma membrane"/>
    <property type="evidence" value="ECO:0007669"/>
    <property type="project" value="UniProtKB-SubCell"/>
</dbReference>
<keyword evidence="6 7" id="KW-0472">Membrane</keyword>
<protein>
    <submittedName>
        <fullName evidence="9">ATP synthase F0, A subunit</fullName>
    </submittedName>
</protein>
<dbReference type="RefSeq" id="WP_057909943.1">
    <property type="nucleotide sequence ID" value="NZ_AZGK01000004.1"/>
</dbReference>
<dbReference type="InterPro" id="IPR011701">
    <property type="entry name" value="MFS"/>
</dbReference>
<keyword evidence="3" id="KW-1003">Cell membrane</keyword>
<feature type="domain" description="Major facilitator superfamily (MFS) profile" evidence="8">
    <location>
        <begin position="16"/>
        <end position="396"/>
    </location>
</feature>
<dbReference type="PATRIC" id="fig|1423784.4.peg.1841"/>
<feature type="transmembrane region" description="Helical" evidence="7">
    <location>
        <begin position="374"/>
        <end position="392"/>
    </location>
</feature>
<evidence type="ECO:0000256" key="7">
    <source>
        <dbReference type="SAM" id="Phobius"/>
    </source>
</evidence>
<reference evidence="9 10" key="1">
    <citation type="journal article" date="2015" name="Genome Announc.">
        <title>Expanding the biotechnology potential of lactobacilli through comparative genomics of 213 strains and associated genera.</title>
        <authorList>
            <person name="Sun Z."/>
            <person name="Harris H.M."/>
            <person name="McCann A."/>
            <person name="Guo C."/>
            <person name="Argimon S."/>
            <person name="Zhang W."/>
            <person name="Yang X."/>
            <person name="Jeffery I.B."/>
            <person name="Cooney J.C."/>
            <person name="Kagawa T.F."/>
            <person name="Liu W."/>
            <person name="Song Y."/>
            <person name="Salvetti E."/>
            <person name="Wrobel A."/>
            <person name="Rasinkangas P."/>
            <person name="Parkhill J."/>
            <person name="Rea M.C."/>
            <person name="O'Sullivan O."/>
            <person name="Ritari J."/>
            <person name="Douillard F.P."/>
            <person name="Paul Ross R."/>
            <person name="Yang R."/>
            <person name="Briner A.E."/>
            <person name="Felis G.E."/>
            <person name="de Vos W.M."/>
            <person name="Barrangou R."/>
            <person name="Klaenhammer T.R."/>
            <person name="Caufield P.W."/>
            <person name="Cui Y."/>
            <person name="Zhang H."/>
            <person name="O'Toole P.W."/>
        </authorList>
    </citation>
    <scope>NUCLEOTIDE SEQUENCE [LARGE SCALE GENOMIC DNA]</scope>
    <source>
        <strain evidence="9 10">DSM 5707</strain>
    </source>
</reference>
<evidence type="ECO:0000256" key="6">
    <source>
        <dbReference type="ARBA" id="ARBA00023136"/>
    </source>
</evidence>
<evidence type="ECO:0000256" key="4">
    <source>
        <dbReference type="ARBA" id="ARBA00022692"/>
    </source>
</evidence>
<dbReference type="SUPFAM" id="SSF103473">
    <property type="entry name" value="MFS general substrate transporter"/>
    <property type="match status" value="1"/>
</dbReference>
<feature type="transmembrane region" description="Helical" evidence="7">
    <location>
        <begin position="87"/>
        <end position="105"/>
    </location>
</feature>
<feature type="transmembrane region" description="Helical" evidence="7">
    <location>
        <begin position="249"/>
        <end position="270"/>
    </location>
</feature>
<feature type="transmembrane region" description="Helical" evidence="7">
    <location>
        <begin position="340"/>
        <end position="362"/>
    </location>
</feature>
<dbReference type="InterPro" id="IPR036259">
    <property type="entry name" value="MFS_trans_sf"/>
</dbReference>
<feature type="transmembrane region" description="Helical" evidence="7">
    <location>
        <begin position="215"/>
        <end position="237"/>
    </location>
</feature>
<evidence type="ECO:0000259" key="8">
    <source>
        <dbReference type="PROSITE" id="PS50850"/>
    </source>
</evidence>
<evidence type="ECO:0000256" key="1">
    <source>
        <dbReference type="ARBA" id="ARBA00004651"/>
    </source>
</evidence>
<feature type="transmembrane region" description="Helical" evidence="7">
    <location>
        <begin position="176"/>
        <end position="194"/>
    </location>
</feature>
<evidence type="ECO:0000313" key="10">
    <source>
        <dbReference type="Proteomes" id="UP000051957"/>
    </source>
</evidence>
<proteinExistence type="predicted"/>
<evidence type="ECO:0000313" key="9">
    <source>
        <dbReference type="EMBL" id="KRM46894.1"/>
    </source>
</evidence>
<sequence length="405" mass="43642">MFGFFKDRYREPSFSITSLFVFTSFIFLVSWGEINPFLPLFIKETLHTGTAATSWFTSLCIAAPYLVGMLIAPVWNRLAIKYGAKPWLLRAGFGSAIILLLMSMVQNPLQLVILKIIQGLFVGFISIASSILISLVPAAKVGQTLGKLGVATSLATVLAPVIGGILIPLLSFRLTLIISGGLLLLCCGFLQFKLPNTRVTPRSNQKIPRHFPVRLVLVLLGVLLIQITNNSITPYLALIVRQIDSHAGLLLIGVTIAITGVFSFAISHSVDFFINRWSSIGLLAFALLLGTMSYVVAALSITVLALILSRSLLGLSDAGHNPTIEIEVSKTIPHSQLGSAFALLQFVQSFGVVIGAFAGAFLNNSGGYRTMFTWAAIGYFVSLVVVLTSHLFPANLASENGKINS</sequence>
<dbReference type="EMBL" id="AZGK01000004">
    <property type="protein sequence ID" value="KRM46894.1"/>
    <property type="molecule type" value="Genomic_DNA"/>
</dbReference>
<feature type="transmembrane region" description="Helical" evidence="7">
    <location>
        <begin position="52"/>
        <end position="75"/>
    </location>
</feature>
<gene>
    <name evidence="9" type="ORF">FC51_GL001807</name>
</gene>
<evidence type="ECO:0000256" key="2">
    <source>
        <dbReference type="ARBA" id="ARBA00022448"/>
    </source>
</evidence>
<dbReference type="GO" id="GO:0022857">
    <property type="term" value="F:transmembrane transporter activity"/>
    <property type="evidence" value="ECO:0007669"/>
    <property type="project" value="InterPro"/>
</dbReference>
<dbReference type="InterPro" id="IPR020846">
    <property type="entry name" value="MFS_dom"/>
</dbReference>
<evidence type="ECO:0000256" key="5">
    <source>
        <dbReference type="ARBA" id="ARBA00022989"/>
    </source>
</evidence>
<dbReference type="Proteomes" id="UP000051957">
    <property type="component" value="Unassembled WGS sequence"/>
</dbReference>
<dbReference type="PANTHER" id="PTHR43414:SF6">
    <property type="entry name" value="MULTIDRUG RESISTANCE PROTEIN MDTG"/>
    <property type="match status" value="1"/>
</dbReference>
<organism evidence="9 10">
    <name type="scientific">Lentilactobacillus parabuchneri DSM 5707 = NBRC 107865</name>
    <dbReference type="NCBI Taxonomy" id="1423784"/>
    <lineage>
        <taxon>Bacteria</taxon>
        <taxon>Bacillati</taxon>
        <taxon>Bacillota</taxon>
        <taxon>Bacilli</taxon>
        <taxon>Lactobacillales</taxon>
        <taxon>Lactobacillaceae</taxon>
        <taxon>Lentilactobacillus</taxon>
    </lineage>
</organism>
<accession>A0A0R1YW83</accession>
<name>A0A0R1YW83_9LACO</name>
<comment type="subcellular location">
    <subcellularLocation>
        <location evidence="1">Cell membrane</location>
        <topology evidence="1">Multi-pass membrane protein</topology>
    </subcellularLocation>
</comment>
<dbReference type="PROSITE" id="PS50850">
    <property type="entry name" value="MFS"/>
    <property type="match status" value="1"/>
</dbReference>
<keyword evidence="4 7" id="KW-0812">Transmembrane</keyword>
<comment type="caution">
    <text evidence="9">The sequence shown here is derived from an EMBL/GenBank/DDBJ whole genome shotgun (WGS) entry which is preliminary data.</text>
</comment>
<dbReference type="Pfam" id="PF07690">
    <property type="entry name" value="MFS_1"/>
    <property type="match status" value="1"/>
</dbReference>